<dbReference type="EMBL" id="AP018165">
    <property type="protein sequence ID" value="BAX98875.1"/>
    <property type="molecule type" value="Genomic_DNA"/>
</dbReference>
<dbReference type="RefSeq" id="WP_167455694.1">
    <property type="nucleotide sequence ID" value="NZ_AP018165.1"/>
</dbReference>
<protein>
    <recommendedName>
        <fullName evidence="3">Transposase</fullName>
    </recommendedName>
</protein>
<name>A0A1Z4F0W1_9MYCO</name>
<reference evidence="2" key="1">
    <citation type="journal article" date="2017" name="Genome Announc.">
        <title>Complete Genome Sequence of Mycobacterium stephanolepidis.</title>
        <authorList>
            <person name="Fukano H."/>
            <person name="Yoshida M."/>
            <person name="Katayama Y."/>
            <person name="Omatsu T."/>
            <person name="Mizutani T."/>
            <person name="Kurata O."/>
            <person name="Wada S."/>
            <person name="Hoshino Y."/>
        </authorList>
    </citation>
    <scope>NUCLEOTIDE SEQUENCE [LARGE SCALE GENOMIC DNA]</scope>
    <source>
        <strain evidence="2">NJB0901</strain>
    </source>
</reference>
<accession>A0A1Z4F0W1</accession>
<sequence length="58" mass="6108">MSEISTLQEAAKILNRHGLANAAELCTRLVGRLAVDQALGGATEPEPAPGKRLTRITP</sequence>
<proteinExistence type="predicted"/>
<dbReference type="AlphaFoldDB" id="A0A1Z4F0W1"/>
<gene>
    <name evidence="1" type="ORF">MSTE_03575</name>
</gene>
<evidence type="ECO:0000313" key="2">
    <source>
        <dbReference type="Proteomes" id="UP000217954"/>
    </source>
</evidence>
<keyword evidence="2" id="KW-1185">Reference proteome</keyword>
<evidence type="ECO:0000313" key="1">
    <source>
        <dbReference type="EMBL" id="BAX98875.1"/>
    </source>
</evidence>
<reference evidence="1 2" key="2">
    <citation type="journal article" date="2017" name="Int. J. Syst. Evol. Microbiol.">
        <title>Mycobacterium stephanolepidis sp. nov., a rapidly growing species related to Mycobacterium chelonae, isolated from marine teleost fish, Stephanolepis cirrhifer.</title>
        <authorList>
            <person name="Fukano H."/>
            <person name="Wada S."/>
            <person name="Kurata O."/>
            <person name="Katayama K."/>
            <person name="Fujiwara N."/>
            <person name="Hoshino Y."/>
        </authorList>
    </citation>
    <scope>NUCLEOTIDE SEQUENCE [LARGE SCALE GENOMIC DNA]</scope>
    <source>
        <strain evidence="1 2">NJB0901</strain>
    </source>
</reference>
<organism evidence="1 2">
    <name type="scientific">[Mycobacterium] stephanolepidis</name>
    <dbReference type="NCBI Taxonomy" id="1520670"/>
    <lineage>
        <taxon>Bacteria</taxon>
        <taxon>Bacillati</taxon>
        <taxon>Actinomycetota</taxon>
        <taxon>Actinomycetes</taxon>
        <taxon>Mycobacteriales</taxon>
        <taxon>Mycobacteriaceae</taxon>
        <taxon>Mycobacteroides</taxon>
    </lineage>
</organism>
<evidence type="ECO:0008006" key="3">
    <source>
        <dbReference type="Google" id="ProtNLM"/>
    </source>
</evidence>
<dbReference type="KEGG" id="mste:MSTE_03575"/>
<dbReference type="Proteomes" id="UP000217954">
    <property type="component" value="Chromosome"/>
</dbReference>